<dbReference type="OrthoDB" id="1493479at2"/>
<proteinExistence type="predicted"/>
<name>A0A1T4QZH5_9BACT</name>
<organism evidence="1 2">
    <name type="scientific">Sediminibacterium ginsengisoli</name>
    <dbReference type="NCBI Taxonomy" id="413434"/>
    <lineage>
        <taxon>Bacteria</taxon>
        <taxon>Pseudomonadati</taxon>
        <taxon>Bacteroidota</taxon>
        <taxon>Chitinophagia</taxon>
        <taxon>Chitinophagales</taxon>
        <taxon>Chitinophagaceae</taxon>
        <taxon>Sediminibacterium</taxon>
    </lineage>
</organism>
<sequence length="112" mass="12710">MRIFFLIVSLVCLFSCQRKYEKEKWATKEDFGPPAARKAMLKDLLANYNLKGKTTAEILNLLGSPDFKTDTVIAYKVVEDYGSDIDPVYTKTLVLKLGGSIVTQARVDEWKK</sequence>
<evidence type="ECO:0000313" key="1">
    <source>
        <dbReference type="EMBL" id="SKA09242.1"/>
    </source>
</evidence>
<gene>
    <name evidence="1" type="ORF">SAMN04488132_11022</name>
</gene>
<reference evidence="1 2" key="1">
    <citation type="submission" date="2017-02" db="EMBL/GenBank/DDBJ databases">
        <authorList>
            <person name="Peterson S.W."/>
        </authorList>
    </citation>
    <scope>NUCLEOTIDE SEQUENCE [LARGE SCALE GENOMIC DNA]</scope>
    <source>
        <strain evidence="1 2">DSM 22335</strain>
    </source>
</reference>
<accession>A0A1T4QZH5</accession>
<evidence type="ECO:0000313" key="2">
    <source>
        <dbReference type="Proteomes" id="UP000190888"/>
    </source>
</evidence>
<keyword evidence="2" id="KW-1185">Reference proteome</keyword>
<dbReference type="AlphaFoldDB" id="A0A1T4QZH5"/>
<protein>
    <submittedName>
        <fullName evidence="1">Uncharacterized protein</fullName>
    </submittedName>
</protein>
<dbReference type="EMBL" id="FUWH01000010">
    <property type="protein sequence ID" value="SKA09242.1"/>
    <property type="molecule type" value="Genomic_DNA"/>
</dbReference>
<dbReference type="Proteomes" id="UP000190888">
    <property type="component" value="Unassembled WGS sequence"/>
</dbReference>
<dbReference type="RefSeq" id="WP_139367179.1">
    <property type="nucleotide sequence ID" value="NZ_FUWH01000010.1"/>
</dbReference>